<evidence type="ECO:0000313" key="5">
    <source>
        <dbReference type="Proteomes" id="UP000282084"/>
    </source>
</evidence>
<dbReference type="PANTHER" id="PTHR43038">
    <property type="entry name" value="ATP-BINDING CASSETTE, SUB-FAMILY H, MEMBER 1"/>
    <property type="match status" value="1"/>
</dbReference>
<keyword evidence="2" id="KW-0067">ATP-binding</keyword>
<protein>
    <submittedName>
        <fullName evidence="4">ABC-type multidrug transport system ATPase subunit</fullName>
    </submittedName>
</protein>
<dbReference type="EMBL" id="RBXO01000001">
    <property type="protein sequence ID" value="RKT55153.1"/>
    <property type="molecule type" value="Genomic_DNA"/>
</dbReference>
<dbReference type="OrthoDB" id="9804819at2"/>
<reference evidence="4 5" key="1">
    <citation type="submission" date="2018-10" db="EMBL/GenBank/DDBJ databases">
        <title>Sequencing the genomes of 1000 actinobacteria strains.</title>
        <authorList>
            <person name="Klenk H.-P."/>
        </authorList>
    </citation>
    <scope>NUCLEOTIDE SEQUENCE [LARGE SCALE GENOMIC DNA]</scope>
    <source>
        <strain evidence="4 5">DSM 43800</strain>
    </source>
</reference>
<dbReference type="Proteomes" id="UP000282084">
    <property type="component" value="Unassembled WGS sequence"/>
</dbReference>
<comment type="caution">
    <text evidence="4">The sequence shown here is derived from an EMBL/GenBank/DDBJ whole genome shotgun (WGS) entry which is preliminary data.</text>
</comment>
<dbReference type="InterPro" id="IPR027417">
    <property type="entry name" value="P-loop_NTPase"/>
</dbReference>
<sequence>MNSPRVAEPPALQVRDLRKQFGRRHVLNGVDLDLPSGALVGVVGENGAGKSTLLRILAGELKPSGGSVRRSGSIGYCPQKSILNEALTIDQHLRLFQAAYRLPTVTRALELVERLNFAEYRRTPVRFLSGGTRQKLNLTLALMHDPAVLLLDEPYQGFDWETYLRFWEIAADLHARDRTIVVISHLVHDRERFDSVHHLKSGVIEQTSVESEAS</sequence>
<evidence type="ECO:0000256" key="1">
    <source>
        <dbReference type="ARBA" id="ARBA00022741"/>
    </source>
</evidence>
<dbReference type="InterPro" id="IPR003439">
    <property type="entry name" value="ABC_transporter-like_ATP-bd"/>
</dbReference>
<keyword evidence="1" id="KW-0547">Nucleotide-binding</keyword>
<dbReference type="Pfam" id="PF00005">
    <property type="entry name" value="ABC_tran"/>
    <property type="match status" value="1"/>
</dbReference>
<dbReference type="AlphaFoldDB" id="A0A495W393"/>
<evidence type="ECO:0000256" key="2">
    <source>
        <dbReference type="ARBA" id="ARBA00022840"/>
    </source>
</evidence>
<feature type="domain" description="ABC transporter" evidence="3">
    <location>
        <begin position="12"/>
        <end position="213"/>
    </location>
</feature>
<dbReference type="RefSeq" id="WP_121006906.1">
    <property type="nucleotide sequence ID" value="NZ_RBXO01000001.1"/>
</dbReference>
<dbReference type="GO" id="GO:0005524">
    <property type="term" value="F:ATP binding"/>
    <property type="evidence" value="ECO:0007669"/>
    <property type="project" value="UniProtKB-KW"/>
</dbReference>
<name>A0A495W393_9PSEU</name>
<dbReference type="PROSITE" id="PS50893">
    <property type="entry name" value="ABC_TRANSPORTER_2"/>
    <property type="match status" value="1"/>
</dbReference>
<dbReference type="PANTHER" id="PTHR43038:SF7">
    <property type="entry name" value="ABC TRANSPORT SYSTEM ATP-BINDING PROTEIN"/>
    <property type="match status" value="1"/>
</dbReference>
<proteinExistence type="predicted"/>
<evidence type="ECO:0000313" key="4">
    <source>
        <dbReference type="EMBL" id="RKT55153.1"/>
    </source>
</evidence>
<evidence type="ECO:0000259" key="3">
    <source>
        <dbReference type="PROSITE" id="PS50893"/>
    </source>
</evidence>
<dbReference type="CDD" id="cd03230">
    <property type="entry name" value="ABC_DR_subfamily_A"/>
    <property type="match status" value="1"/>
</dbReference>
<keyword evidence="5" id="KW-1185">Reference proteome</keyword>
<dbReference type="SMART" id="SM00382">
    <property type="entry name" value="AAA"/>
    <property type="match status" value="1"/>
</dbReference>
<dbReference type="SUPFAM" id="SSF52540">
    <property type="entry name" value="P-loop containing nucleoside triphosphate hydrolases"/>
    <property type="match status" value="1"/>
</dbReference>
<dbReference type="InterPro" id="IPR003593">
    <property type="entry name" value="AAA+_ATPase"/>
</dbReference>
<accession>A0A495W393</accession>
<gene>
    <name evidence="4" type="ORF">C8E97_3811</name>
</gene>
<dbReference type="GO" id="GO:0016887">
    <property type="term" value="F:ATP hydrolysis activity"/>
    <property type="evidence" value="ECO:0007669"/>
    <property type="project" value="InterPro"/>
</dbReference>
<organism evidence="4 5">
    <name type="scientific">Saccharothrix australiensis</name>
    <dbReference type="NCBI Taxonomy" id="2072"/>
    <lineage>
        <taxon>Bacteria</taxon>
        <taxon>Bacillati</taxon>
        <taxon>Actinomycetota</taxon>
        <taxon>Actinomycetes</taxon>
        <taxon>Pseudonocardiales</taxon>
        <taxon>Pseudonocardiaceae</taxon>
        <taxon>Saccharothrix</taxon>
    </lineage>
</organism>
<dbReference type="Gene3D" id="3.40.50.300">
    <property type="entry name" value="P-loop containing nucleotide triphosphate hydrolases"/>
    <property type="match status" value="1"/>
</dbReference>